<evidence type="ECO:0000256" key="1">
    <source>
        <dbReference type="SAM" id="MobiDB-lite"/>
    </source>
</evidence>
<organism evidence="2 3">
    <name type="scientific">Mycobacterium ulcerans str. Harvey</name>
    <dbReference type="NCBI Taxonomy" id="1299332"/>
    <lineage>
        <taxon>Bacteria</taxon>
        <taxon>Bacillati</taxon>
        <taxon>Actinomycetota</taxon>
        <taxon>Actinomycetes</taxon>
        <taxon>Mycobacteriales</taxon>
        <taxon>Mycobacteriaceae</taxon>
        <taxon>Mycobacterium</taxon>
        <taxon>Mycobacterium ulcerans group</taxon>
    </lineage>
</organism>
<proteinExistence type="predicted"/>
<dbReference type="Pfam" id="PF05423">
    <property type="entry name" value="Mycobact_memb"/>
    <property type="match status" value="1"/>
</dbReference>
<accession>A0ABN0QS68</accession>
<dbReference type="Proteomes" id="UP000020681">
    <property type="component" value="Unassembled WGS sequence"/>
</dbReference>
<name>A0ABN0QS68_MYCUL</name>
<evidence type="ECO:0000313" key="3">
    <source>
        <dbReference type="Proteomes" id="UP000020681"/>
    </source>
</evidence>
<reference evidence="2 3" key="1">
    <citation type="submission" date="2014-01" db="EMBL/GenBank/DDBJ databases">
        <authorList>
            <person name="Dobos K."/>
            <person name="Lenaerts A."/>
            <person name="Ordway D."/>
            <person name="DeGroote M.A."/>
            <person name="Parker T."/>
            <person name="Sizemore C."/>
            <person name="Tallon L.J."/>
            <person name="Sadzewicz L.K."/>
            <person name="Sengamalay N."/>
            <person name="Fraser C.M."/>
            <person name="Hine E."/>
            <person name="Shefchek K.A."/>
            <person name="Das S.P."/>
            <person name="Tettelin H."/>
        </authorList>
    </citation>
    <scope>NUCLEOTIDE SEQUENCE [LARGE SCALE GENOMIC DNA]</scope>
    <source>
        <strain evidence="2 3">Harvey</strain>
    </source>
</reference>
<feature type="compositionally biased region" description="Low complexity" evidence="1">
    <location>
        <begin position="58"/>
        <end position="69"/>
    </location>
</feature>
<gene>
    <name evidence="2" type="ORF">I551_5993</name>
</gene>
<protein>
    <submittedName>
        <fullName evidence="2">Conserved membrane family protein</fullName>
    </submittedName>
</protein>
<keyword evidence="3" id="KW-1185">Reference proteome</keyword>
<dbReference type="InterPro" id="IPR008693">
    <property type="entry name" value="MmpS"/>
</dbReference>
<evidence type="ECO:0000313" key="2">
    <source>
        <dbReference type="EMBL" id="EUA87523.1"/>
    </source>
</evidence>
<comment type="caution">
    <text evidence="2">The sequence shown here is derived from an EMBL/GenBank/DDBJ whole genome shotgun (WGS) entry which is preliminary data.</text>
</comment>
<dbReference type="EMBL" id="JAOL01000160">
    <property type="protein sequence ID" value="EUA87523.1"/>
    <property type="molecule type" value="Genomic_DNA"/>
</dbReference>
<sequence>MLMVVVLAISGFVVSRLHKIFGSEDLNANAGAGIDIVQFNPKVVIYEISGPPDPPPTSTFGTPTPTHTR</sequence>
<feature type="region of interest" description="Disordered" evidence="1">
    <location>
        <begin position="48"/>
        <end position="69"/>
    </location>
</feature>